<dbReference type="Pfam" id="PF00651">
    <property type="entry name" value="BTB"/>
    <property type="match status" value="1"/>
</dbReference>
<comment type="caution">
    <text evidence="2">The sequence shown here is derived from an EMBL/GenBank/DDBJ whole genome shotgun (WGS) entry which is preliminary data.</text>
</comment>
<dbReference type="InterPro" id="IPR011333">
    <property type="entry name" value="SKP1/BTB/POZ_sf"/>
</dbReference>
<evidence type="ECO:0000259" key="1">
    <source>
        <dbReference type="PROSITE" id="PS50097"/>
    </source>
</evidence>
<dbReference type="AlphaFoldDB" id="A0A4Y2DQZ9"/>
<organism evidence="2 3">
    <name type="scientific">Araneus ventricosus</name>
    <name type="common">Orbweaver spider</name>
    <name type="synonym">Epeira ventricosa</name>
    <dbReference type="NCBI Taxonomy" id="182803"/>
    <lineage>
        <taxon>Eukaryota</taxon>
        <taxon>Metazoa</taxon>
        <taxon>Ecdysozoa</taxon>
        <taxon>Arthropoda</taxon>
        <taxon>Chelicerata</taxon>
        <taxon>Arachnida</taxon>
        <taxon>Araneae</taxon>
        <taxon>Araneomorphae</taxon>
        <taxon>Entelegynae</taxon>
        <taxon>Araneoidea</taxon>
        <taxon>Araneidae</taxon>
        <taxon>Araneus</taxon>
    </lineage>
</organism>
<dbReference type="OrthoDB" id="684045at2759"/>
<gene>
    <name evidence="2" type="primary">Tdpoz2_8</name>
    <name evidence="2" type="ORF">AVEN_142496_1</name>
</gene>
<keyword evidence="3" id="KW-1185">Reference proteome</keyword>
<dbReference type="EMBL" id="BGPR01000419">
    <property type="protein sequence ID" value="GBM19250.1"/>
    <property type="molecule type" value="Genomic_DNA"/>
</dbReference>
<protein>
    <submittedName>
        <fullName evidence="2">TD and POZ domain-containing protein 2</fullName>
    </submittedName>
</protein>
<proteinExistence type="predicted"/>
<dbReference type="Proteomes" id="UP000499080">
    <property type="component" value="Unassembled WGS sequence"/>
</dbReference>
<dbReference type="InterPro" id="IPR000210">
    <property type="entry name" value="BTB/POZ_dom"/>
</dbReference>
<dbReference type="SUPFAM" id="SSF54695">
    <property type="entry name" value="POZ domain"/>
    <property type="match status" value="1"/>
</dbReference>
<dbReference type="PROSITE" id="PS50097">
    <property type="entry name" value="BTB"/>
    <property type="match status" value="1"/>
</dbReference>
<sequence length="414" mass="47236">MQDNTEHATLSANECNAKSDEIVPKHKQQNPVNFLIVTRIPQKSYKFQWIIRQFSTISKNKALYSSDIHAVSTSCFQLKLVKSEHGFGLFHVRKTSVQSNETSTAKSESYMYAVSGIHGGQTFSFGSPQQSFVSLTEKTEEAKNVNEFTIMLEYQVSATDSRGKELMKWSVCFSDDNKSLSYKIGEYMNNTIKIFPDDSLILDCNLKVILMPTTEEIPIAFKPSLECNGWKKLSVDLKALYQNSLGTDVTLVVGTDKIRAHKLILISRSTVFKKIFHHDMKEAEQNSVTITDVKFSALQRLVEFLYTGVIADDENKDMDLQELFDLYYAADKYGVMDLREMVGNTLLGRVQMDNASEILVWADRHNDKDMKSRIMNFIRLNFEVVSNTDMWESCALHHPRLAIEVFSLCVKKTQ</sequence>
<accession>A0A4Y2DQZ9</accession>
<dbReference type="Gene3D" id="3.30.710.10">
    <property type="entry name" value="Potassium Channel Kv1.1, Chain A"/>
    <property type="match status" value="1"/>
</dbReference>
<evidence type="ECO:0000313" key="2">
    <source>
        <dbReference type="EMBL" id="GBM19250.1"/>
    </source>
</evidence>
<dbReference type="PANTHER" id="PTHR24413">
    <property type="entry name" value="SPECKLE-TYPE POZ PROTEIN"/>
    <property type="match status" value="1"/>
</dbReference>
<dbReference type="Gene3D" id="1.25.40.420">
    <property type="match status" value="1"/>
</dbReference>
<reference evidence="2 3" key="1">
    <citation type="journal article" date="2019" name="Sci. Rep.">
        <title>Orb-weaving spider Araneus ventricosus genome elucidates the spidroin gene catalogue.</title>
        <authorList>
            <person name="Kono N."/>
            <person name="Nakamura H."/>
            <person name="Ohtoshi R."/>
            <person name="Moran D.A.P."/>
            <person name="Shinohara A."/>
            <person name="Yoshida Y."/>
            <person name="Fujiwara M."/>
            <person name="Mori M."/>
            <person name="Tomita M."/>
            <person name="Arakawa K."/>
        </authorList>
    </citation>
    <scope>NUCLEOTIDE SEQUENCE [LARGE SCALE GENOMIC DNA]</scope>
</reference>
<dbReference type="SMART" id="SM00225">
    <property type="entry name" value="BTB"/>
    <property type="match status" value="1"/>
</dbReference>
<evidence type="ECO:0000313" key="3">
    <source>
        <dbReference type="Proteomes" id="UP000499080"/>
    </source>
</evidence>
<feature type="domain" description="BTB" evidence="1">
    <location>
        <begin position="247"/>
        <end position="314"/>
    </location>
</feature>
<dbReference type="CDD" id="cd18186">
    <property type="entry name" value="BTB_POZ_ZBTB_KLHL-like"/>
    <property type="match status" value="1"/>
</dbReference>
<name>A0A4Y2DQZ9_ARAVE</name>